<reference evidence="3" key="2">
    <citation type="submission" date="2022-06" db="UniProtKB">
        <authorList>
            <consortium name="EnsemblMetazoa"/>
        </authorList>
    </citation>
    <scope>IDENTIFICATION</scope>
    <source>
        <strain evidence="3">DF5081</strain>
    </source>
</reference>
<dbReference type="EnsemblMetazoa" id="CJA28752b.1">
    <property type="protein sequence ID" value="CJA28752b.1"/>
    <property type="gene ID" value="WBGene00184326"/>
</dbReference>
<dbReference type="Proteomes" id="UP000005237">
    <property type="component" value="Unassembled WGS sequence"/>
</dbReference>
<sequence length="113" mass="12417">MLRQLSLFVLILEFTIIQALTTTLPPFFAADPSSTTSPDIFQDNYDQEDGFFGGNDTNSFGQPPSQEVQTQAAPSFGNQMAPQFGQQGVNQGFPVSNAFPSNQLPPIFGRKRR</sequence>
<feature type="signal peptide" evidence="2">
    <location>
        <begin position="1"/>
        <end position="19"/>
    </location>
</feature>
<feature type="compositionally biased region" description="Polar residues" evidence="1">
    <location>
        <begin position="55"/>
        <end position="104"/>
    </location>
</feature>
<feature type="chain" id="PRO_5035932942" evidence="2">
    <location>
        <begin position="20"/>
        <end position="113"/>
    </location>
</feature>
<evidence type="ECO:0000256" key="2">
    <source>
        <dbReference type="SAM" id="SignalP"/>
    </source>
</evidence>
<evidence type="ECO:0000313" key="4">
    <source>
        <dbReference type="Proteomes" id="UP000005237"/>
    </source>
</evidence>
<dbReference type="AlphaFoldDB" id="A0A8R1E770"/>
<keyword evidence="2" id="KW-0732">Signal</keyword>
<feature type="region of interest" description="Disordered" evidence="1">
    <location>
        <begin position="45"/>
        <end position="113"/>
    </location>
</feature>
<name>A0A8R1E770_CAEJA</name>
<keyword evidence="4" id="KW-1185">Reference proteome</keyword>
<reference evidence="4" key="1">
    <citation type="submission" date="2010-08" db="EMBL/GenBank/DDBJ databases">
        <authorList>
            <consortium name="Caenorhabditis japonica Sequencing Consortium"/>
            <person name="Wilson R.K."/>
        </authorList>
    </citation>
    <scope>NUCLEOTIDE SEQUENCE [LARGE SCALE GENOMIC DNA]</scope>
    <source>
        <strain evidence="4">DF5081</strain>
    </source>
</reference>
<proteinExistence type="predicted"/>
<protein>
    <submittedName>
        <fullName evidence="3">Uncharacterized protein</fullName>
    </submittedName>
</protein>
<evidence type="ECO:0000256" key="1">
    <source>
        <dbReference type="SAM" id="MobiDB-lite"/>
    </source>
</evidence>
<accession>A0A8R1E770</accession>
<evidence type="ECO:0000313" key="3">
    <source>
        <dbReference type="EnsemblMetazoa" id="CJA28752b.1"/>
    </source>
</evidence>
<organism evidence="3 4">
    <name type="scientific">Caenorhabditis japonica</name>
    <dbReference type="NCBI Taxonomy" id="281687"/>
    <lineage>
        <taxon>Eukaryota</taxon>
        <taxon>Metazoa</taxon>
        <taxon>Ecdysozoa</taxon>
        <taxon>Nematoda</taxon>
        <taxon>Chromadorea</taxon>
        <taxon>Rhabditida</taxon>
        <taxon>Rhabditina</taxon>
        <taxon>Rhabditomorpha</taxon>
        <taxon>Rhabditoidea</taxon>
        <taxon>Rhabditidae</taxon>
        <taxon>Peloderinae</taxon>
        <taxon>Caenorhabditis</taxon>
    </lineage>
</organism>